<evidence type="ECO:0000313" key="5">
    <source>
        <dbReference type="Proteomes" id="UP000434850"/>
    </source>
</evidence>
<dbReference type="Pfam" id="PF04773">
    <property type="entry name" value="FecR"/>
    <property type="match status" value="1"/>
</dbReference>
<feature type="domain" description="Protein FecR C-terminal" evidence="3">
    <location>
        <begin position="260"/>
        <end position="325"/>
    </location>
</feature>
<evidence type="ECO:0000256" key="1">
    <source>
        <dbReference type="SAM" id="Phobius"/>
    </source>
</evidence>
<gene>
    <name evidence="4" type="ORF">GO816_13510</name>
</gene>
<dbReference type="PANTHER" id="PTHR30273:SF2">
    <property type="entry name" value="PROTEIN FECR"/>
    <property type="match status" value="1"/>
</dbReference>
<sequence>MEEQSYRLITAYFEKTISDEGLTQLREWIEESPANLAQFSETIQILEASKAYTAQPLNQQKSWVGIQQYINQPLKAKNTRILRYKWLAAAAILLAVCSTTLAWYKHMLNALTSIEYAEVSNVNGRHTKVYLPDSSVVYLSGGSKIKFAKGFDGKTRNVQLNGEAFFDVVHQAKPFVVSSGKISTVVLGTSFNVKAYSSQQKVTVTVKSGKVGVLATVNGKRKLVKYLTPDEQIEINTLNGLYAFGQTDAHAVSGWINNDLSFYNTALTDIAQSIEHHYGVHIDFTDPEQGHVKLTTKFDNVSLKQVMQTLSELSGLAYTQKGNQFFFTNTNQKGGSIMR</sequence>
<dbReference type="Pfam" id="PF16344">
    <property type="entry name" value="FecR_C"/>
    <property type="match status" value="1"/>
</dbReference>
<comment type="caution">
    <text evidence="4">The sequence shown here is derived from an EMBL/GenBank/DDBJ whole genome shotgun (WGS) entry which is preliminary data.</text>
</comment>
<keyword evidence="1" id="KW-0472">Membrane</keyword>
<name>A0A6I4IEC6_9SPHI</name>
<feature type="transmembrane region" description="Helical" evidence="1">
    <location>
        <begin position="84"/>
        <end position="104"/>
    </location>
</feature>
<evidence type="ECO:0000313" key="4">
    <source>
        <dbReference type="EMBL" id="MVN92148.1"/>
    </source>
</evidence>
<dbReference type="InterPro" id="IPR032508">
    <property type="entry name" value="FecR_C"/>
</dbReference>
<dbReference type="OrthoDB" id="676789at2"/>
<dbReference type="InterPro" id="IPR006860">
    <property type="entry name" value="FecR"/>
</dbReference>
<dbReference type="AlphaFoldDB" id="A0A6I4IEC6"/>
<keyword evidence="1" id="KW-1133">Transmembrane helix</keyword>
<organism evidence="4 5">
    <name type="scientific">Mucilaginibacter aquatilis</name>
    <dbReference type="NCBI Taxonomy" id="1517760"/>
    <lineage>
        <taxon>Bacteria</taxon>
        <taxon>Pseudomonadati</taxon>
        <taxon>Bacteroidota</taxon>
        <taxon>Sphingobacteriia</taxon>
        <taxon>Sphingobacteriales</taxon>
        <taxon>Sphingobacteriaceae</taxon>
        <taxon>Mucilaginibacter</taxon>
    </lineage>
</organism>
<keyword evidence="1" id="KW-0812">Transmembrane</keyword>
<dbReference type="PIRSF" id="PIRSF018266">
    <property type="entry name" value="FecR"/>
    <property type="match status" value="1"/>
</dbReference>
<accession>A0A6I4IEC6</accession>
<protein>
    <submittedName>
        <fullName evidence="4">DUF4974 domain-containing protein</fullName>
    </submittedName>
</protein>
<dbReference type="GO" id="GO:0016989">
    <property type="term" value="F:sigma factor antagonist activity"/>
    <property type="evidence" value="ECO:0007669"/>
    <property type="project" value="TreeGrafter"/>
</dbReference>
<dbReference type="PANTHER" id="PTHR30273">
    <property type="entry name" value="PERIPLASMIC SIGNAL SENSOR AND SIGMA FACTOR ACTIVATOR FECR-RELATED"/>
    <property type="match status" value="1"/>
</dbReference>
<dbReference type="RefSeq" id="WP_157542466.1">
    <property type="nucleotide sequence ID" value="NZ_WQLA01000005.1"/>
</dbReference>
<keyword evidence="5" id="KW-1185">Reference proteome</keyword>
<dbReference type="Gene3D" id="2.60.120.1440">
    <property type="match status" value="1"/>
</dbReference>
<dbReference type="EMBL" id="WQLA01000005">
    <property type="protein sequence ID" value="MVN92148.1"/>
    <property type="molecule type" value="Genomic_DNA"/>
</dbReference>
<evidence type="ECO:0000259" key="3">
    <source>
        <dbReference type="Pfam" id="PF16344"/>
    </source>
</evidence>
<feature type="domain" description="FecR protein" evidence="2">
    <location>
        <begin position="124"/>
        <end position="211"/>
    </location>
</feature>
<dbReference type="Proteomes" id="UP000434850">
    <property type="component" value="Unassembled WGS sequence"/>
</dbReference>
<reference evidence="4 5" key="1">
    <citation type="submission" date="2019-12" db="EMBL/GenBank/DDBJ databases">
        <title>Mucilaginibacter sp. HME9299 genome sequencing and assembly.</title>
        <authorList>
            <person name="Kang H."/>
            <person name="Kim H."/>
            <person name="Joh K."/>
        </authorList>
    </citation>
    <scope>NUCLEOTIDE SEQUENCE [LARGE SCALE GENOMIC DNA]</scope>
    <source>
        <strain evidence="4 5">HME9299</strain>
    </source>
</reference>
<dbReference type="InterPro" id="IPR012373">
    <property type="entry name" value="Ferrdict_sens_TM"/>
</dbReference>
<proteinExistence type="predicted"/>
<evidence type="ECO:0000259" key="2">
    <source>
        <dbReference type="Pfam" id="PF04773"/>
    </source>
</evidence>
<dbReference type="Gene3D" id="3.55.50.30">
    <property type="match status" value="1"/>
</dbReference>